<accession>L0NCF2</accession>
<reference evidence="1 2" key="1">
    <citation type="journal article" date="2013" name="Genome Biol. Evol.">
        <title>Life in an arsenic-containing gold mine: genome and physiology of the autotrophic arsenite-oxidizing bacterium rhizobium sp. NT-26.</title>
        <authorList>
            <person name="Andres J."/>
            <person name="Arsene-Ploetze F."/>
            <person name="Barbe V."/>
            <person name="Brochier-Armanet C."/>
            <person name="Cleiss-Arnold J."/>
            <person name="Coppee J.Y."/>
            <person name="Dillies M.A."/>
            <person name="Geist"/>
            <person name="L"/>
            <person name="Joublin A."/>
            <person name="Koechler S."/>
            <person name="Lassalle F."/>
            <person name="Marchal M."/>
            <person name="Medigue C."/>
            <person name="Muller D."/>
            <person name="Nesme X."/>
            <person name="Plewniak F."/>
            <person name="Proux C."/>
            <person name="Ramirez-Bahena M.H."/>
            <person name="Schenowitz C."/>
            <person name="Sismeiro O."/>
            <person name="Vallenet D."/>
            <person name="Santini J.M."/>
            <person name="Bertin P.N."/>
        </authorList>
    </citation>
    <scope>NUCLEOTIDE SEQUENCE [LARGE SCALE GENOMIC DNA]</scope>
    <source>
        <strain evidence="1 2">NT-26</strain>
    </source>
</reference>
<evidence type="ECO:0000313" key="1">
    <source>
        <dbReference type="EMBL" id="CCF18725.1"/>
    </source>
</evidence>
<evidence type="ECO:0000313" key="2">
    <source>
        <dbReference type="Proteomes" id="UP000010792"/>
    </source>
</evidence>
<protein>
    <recommendedName>
        <fullName evidence="3">Transposase</fullName>
    </recommendedName>
</protein>
<keyword evidence="2" id="KW-1185">Reference proteome</keyword>
<gene>
    <name evidence="1" type="ORF">NT26_1001</name>
</gene>
<proteinExistence type="predicted"/>
<dbReference type="EMBL" id="FO082820">
    <property type="protein sequence ID" value="CCF18725.1"/>
    <property type="molecule type" value="Genomic_DNA"/>
</dbReference>
<organism evidence="1 2">
    <name type="scientific">Pseudorhizobium banfieldiae</name>
    <dbReference type="NCBI Taxonomy" id="1125847"/>
    <lineage>
        <taxon>Bacteria</taxon>
        <taxon>Pseudomonadati</taxon>
        <taxon>Pseudomonadota</taxon>
        <taxon>Alphaproteobacteria</taxon>
        <taxon>Hyphomicrobiales</taxon>
        <taxon>Rhizobiaceae</taxon>
        <taxon>Rhizobium/Agrobacterium group</taxon>
        <taxon>Pseudorhizobium</taxon>
    </lineage>
</organism>
<sequence length="65" mass="7458">MRRLADQLRQARLYALGHGIKRKLRLLRITLSHAPTFQRQVLLVEQRRSRFARALGHSVIAAGNA</sequence>
<name>L0NCF2_9HYPH</name>
<dbReference type="AlphaFoldDB" id="L0NCF2"/>
<dbReference type="Proteomes" id="UP000010792">
    <property type="component" value="Chromosome"/>
</dbReference>
<dbReference type="KEGG" id="rht:NT26_1001"/>
<evidence type="ECO:0008006" key="3">
    <source>
        <dbReference type="Google" id="ProtNLM"/>
    </source>
</evidence>